<evidence type="ECO:0000256" key="1">
    <source>
        <dbReference type="SAM" id="MobiDB-lite"/>
    </source>
</evidence>
<protein>
    <submittedName>
        <fullName evidence="2">Uncharacterized protein</fullName>
    </submittedName>
</protein>
<evidence type="ECO:0000313" key="2">
    <source>
        <dbReference type="EMBL" id="BAU01670.1"/>
    </source>
</evidence>
<sequence>MKSWGKFEQHYDKDENKKKEGESSVQLNPIKRWSRYERFYHGETGKEKEKDKNTDGLEKSSNEIEESRKRRRLNWGEGLSKYEKKKREVEGLSVSSAAVAAIPTSSSVACSFLSGMLLDSLCCFFYSKPCKTFLIDVN</sequence>
<gene>
    <name evidence="2" type="primary">Vigan.11G094600</name>
    <name evidence="2" type="ORF">VIGAN_11094600</name>
</gene>
<name>A0A0S3T9I4_PHAAN</name>
<keyword evidence="3" id="KW-1185">Reference proteome</keyword>
<dbReference type="Proteomes" id="UP000291084">
    <property type="component" value="Chromosome 11"/>
</dbReference>
<reference evidence="2 3" key="1">
    <citation type="journal article" date="2015" name="Sci. Rep.">
        <title>The power of single molecule real-time sequencing technology in the de novo assembly of a eukaryotic genome.</title>
        <authorList>
            <person name="Sakai H."/>
            <person name="Naito K."/>
            <person name="Ogiso-Tanaka E."/>
            <person name="Takahashi Y."/>
            <person name="Iseki K."/>
            <person name="Muto C."/>
            <person name="Satou K."/>
            <person name="Teruya K."/>
            <person name="Shiroma A."/>
            <person name="Shimoji M."/>
            <person name="Hirano T."/>
            <person name="Itoh T."/>
            <person name="Kaga A."/>
            <person name="Tomooka N."/>
        </authorList>
    </citation>
    <scope>NUCLEOTIDE SEQUENCE [LARGE SCALE GENOMIC DNA]</scope>
    <source>
        <strain evidence="3">cv. Shumari</strain>
    </source>
</reference>
<dbReference type="AlphaFoldDB" id="A0A0S3T9I4"/>
<evidence type="ECO:0000313" key="3">
    <source>
        <dbReference type="Proteomes" id="UP000291084"/>
    </source>
</evidence>
<organism evidence="2 3">
    <name type="scientific">Vigna angularis var. angularis</name>
    <dbReference type="NCBI Taxonomy" id="157739"/>
    <lineage>
        <taxon>Eukaryota</taxon>
        <taxon>Viridiplantae</taxon>
        <taxon>Streptophyta</taxon>
        <taxon>Embryophyta</taxon>
        <taxon>Tracheophyta</taxon>
        <taxon>Spermatophyta</taxon>
        <taxon>Magnoliopsida</taxon>
        <taxon>eudicotyledons</taxon>
        <taxon>Gunneridae</taxon>
        <taxon>Pentapetalae</taxon>
        <taxon>rosids</taxon>
        <taxon>fabids</taxon>
        <taxon>Fabales</taxon>
        <taxon>Fabaceae</taxon>
        <taxon>Papilionoideae</taxon>
        <taxon>50 kb inversion clade</taxon>
        <taxon>NPAAA clade</taxon>
        <taxon>indigoferoid/millettioid clade</taxon>
        <taxon>Phaseoleae</taxon>
        <taxon>Vigna</taxon>
    </lineage>
</organism>
<feature type="compositionally biased region" description="Basic and acidic residues" evidence="1">
    <location>
        <begin position="44"/>
        <end position="68"/>
    </location>
</feature>
<feature type="region of interest" description="Disordered" evidence="1">
    <location>
        <begin position="44"/>
        <end position="70"/>
    </location>
</feature>
<accession>A0A0S3T9I4</accession>
<feature type="compositionally biased region" description="Basic and acidic residues" evidence="1">
    <location>
        <begin position="1"/>
        <end position="22"/>
    </location>
</feature>
<feature type="region of interest" description="Disordered" evidence="1">
    <location>
        <begin position="1"/>
        <end position="26"/>
    </location>
</feature>
<dbReference type="EMBL" id="AP015044">
    <property type="protein sequence ID" value="BAU01670.1"/>
    <property type="molecule type" value="Genomic_DNA"/>
</dbReference>
<proteinExistence type="predicted"/>